<feature type="compositionally biased region" description="Basic and acidic residues" evidence="1">
    <location>
        <begin position="901"/>
        <end position="911"/>
    </location>
</feature>
<dbReference type="InterPro" id="IPR051678">
    <property type="entry name" value="AGP_Transferase"/>
</dbReference>
<comment type="caution">
    <text evidence="3">The sequence shown here is derived from an EMBL/GenBank/DDBJ whole genome shotgun (WGS) entry which is preliminary data.</text>
</comment>
<feature type="compositionally biased region" description="Low complexity" evidence="1">
    <location>
        <begin position="697"/>
        <end position="708"/>
    </location>
</feature>
<organism evidence="3 4">
    <name type="scientific">Coprinellus micaceus</name>
    <name type="common">Glistening ink-cap mushroom</name>
    <name type="synonym">Coprinus micaceus</name>
    <dbReference type="NCBI Taxonomy" id="71717"/>
    <lineage>
        <taxon>Eukaryota</taxon>
        <taxon>Fungi</taxon>
        <taxon>Dikarya</taxon>
        <taxon>Basidiomycota</taxon>
        <taxon>Agaricomycotina</taxon>
        <taxon>Agaricomycetes</taxon>
        <taxon>Agaricomycetidae</taxon>
        <taxon>Agaricales</taxon>
        <taxon>Agaricineae</taxon>
        <taxon>Psathyrellaceae</taxon>
        <taxon>Coprinellus</taxon>
    </lineage>
</organism>
<dbReference type="STRING" id="71717.A0A4Y7SKJ3"/>
<dbReference type="PANTHER" id="PTHR21310:SF13">
    <property type="entry name" value="AMINOGLYCOSIDE PHOSPHOTRANSFERASE DOMAIN-CONTAINING PROTEIN"/>
    <property type="match status" value="1"/>
</dbReference>
<feature type="region of interest" description="Disordered" evidence="1">
    <location>
        <begin position="901"/>
        <end position="924"/>
    </location>
</feature>
<dbReference type="Proteomes" id="UP000298030">
    <property type="component" value="Unassembled WGS sequence"/>
</dbReference>
<protein>
    <recommendedName>
        <fullName evidence="2">Aminoglycoside phosphotransferase domain-containing protein</fullName>
    </recommendedName>
</protein>
<feature type="compositionally biased region" description="Polar residues" evidence="1">
    <location>
        <begin position="84"/>
        <end position="106"/>
    </location>
</feature>
<proteinExistence type="predicted"/>
<feature type="region of interest" description="Disordered" evidence="1">
    <location>
        <begin position="664"/>
        <end position="743"/>
    </location>
</feature>
<keyword evidence="4" id="KW-1185">Reference proteome</keyword>
<reference evidence="3 4" key="1">
    <citation type="journal article" date="2019" name="Nat. Ecol. Evol.">
        <title>Megaphylogeny resolves global patterns of mushroom evolution.</title>
        <authorList>
            <person name="Varga T."/>
            <person name="Krizsan K."/>
            <person name="Foldi C."/>
            <person name="Dima B."/>
            <person name="Sanchez-Garcia M."/>
            <person name="Sanchez-Ramirez S."/>
            <person name="Szollosi G.J."/>
            <person name="Szarkandi J.G."/>
            <person name="Papp V."/>
            <person name="Albert L."/>
            <person name="Andreopoulos W."/>
            <person name="Angelini C."/>
            <person name="Antonin V."/>
            <person name="Barry K.W."/>
            <person name="Bougher N.L."/>
            <person name="Buchanan P."/>
            <person name="Buyck B."/>
            <person name="Bense V."/>
            <person name="Catcheside P."/>
            <person name="Chovatia M."/>
            <person name="Cooper J."/>
            <person name="Damon W."/>
            <person name="Desjardin D."/>
            <person name="Finy P."/>
            <person name="Geml J."/>
            <person name="Haridas S."/>
            <person name="Hughes K."/>
            <person name="Justo A."/>
            <person name="Karasinski D."/>
            <person name="Kautmanova I."/>
            <person name="Kiss B."/>
            <person name="Kocsube S."/>
            <person name="Kotiranta H."/>
            <person name="LaButti K.M."/>
            <person name="Lechner B.E."/>
            <person name="Liimatainen K."/>
            <person name="Lipzen A."/>
            <person name="Lukacs Z."/>
            <person name="Mihaltcheva S."/>
            <person name="Morgado L.N."/>
            <person name="Niskanen T."/>
            <person name="Noordeloos M.E."/>
            <person name="Ohm R.A."/>
            <person name="Ortiz-Santana B."/>
            <person name="Ovrebo C."/>
            <person name="Racz N."/>
            <person name="Riley R."/>
            <person name="Savchenko A."/>
            <person name="Shiryaev A."/>
            <person name="Soop K."/>
            <person name="Spirin V."/>
            <person name="Szebenyi C."/>
            <person name="Tomsovsky M."/>
            <person name="Tulloss R.E."/>
            <person name="Uehling J."/>
            <person name="Grigoriev I.V."/>
            <person name="Vagvolgyi C."/>
            <person name="Papp T."/>
            <person name="Martin F.M."/>
            <person name="Miettinen O."/>
            <person name="Hibbett D.S."/>
            <person name="Nagy L.G."/>
        </authorList>
    </citation>
    <scope>NUCLEOTIDE SEQUENCE [LARGE SCALE GENOMIC DNA]</scope>
    <source>
        <strain evidence="3 4">FP101781</strain>
    </source>
</reference>
<accession>A0A4Y7SKJ3</accession>
<dbReference type="PANTHER" id="PTHR21310">
    <property type="entry name" value="AMINOGLYCOSIDE PHOSPHOTRANSFERASE-RELATED-RELATED"/>
    <property type="match status" value="1"/>
</dbReference>
<feature type="region of interest" description="Disordered" evidence="1">
    <location>
        <begin position="401"/>
        <end position="452"/>
    </location>
</feature>
<feature type="region of interest" description="Disordered" evidence="1">
    <location>
        <begin position="814"/>
        <end position="839"/>
    </location>
</feature>
<dbReference type="InterPro" id="IPR002575">
    <property type="entry name" value="Aminoglycoside_PTrfase"/>
</dbReference>
<dbReference type="OrthoDB" id="10003767at2759"/>
<dbReference type="AlphaFoldDB" id="A0A4Y7SKJ3"/>
<feature type="compositionally biased region" description="Acidic residues" evidence="1">
    <location>
        <begin position="433"/>
        <end position="451"/>
    </location>
</feature>
<dbReference type="EMBL" id="QPFP01000093">
    <property type="protein sequence ID" value="TEB22335.1"/>
    <property type="molecule type" value="Genomic_DNA"/>
</dbReference>
<dbReference type="Pfam" id="PF01636">
    <property type="entry name" value="APH"/>
    <property type="match status" value="1"/>
</dbReference>
<gene>
    <name evidence="3" type="ORF">FA13DRAFT_1778841</name>
</gene>
<dbReference type="InterPro" id="IPR011009">
    <property type="entry name" value="Kinase-like_dom_sf"/>
</dbReference>
<feature type="region of interest" description="Disordered" evidence="1">
    <location>
        <begin position="70"/>
        <end position="129"/>
    </location>
</feature>
<dbReference type="Gene3D" id="3.30.200.20">
    <property type="entry name" value="Phosphorylase Kinase, domain 1"/>
    <property type="match status" value="1"/>
</dbReference>
<dbReference type="SUPFAM" id="SSF56112">
    <property type="entry name" value="Protein kinase-like (PK-like)"/>
    <property type="match status" value="1"/>
</dbReference>
<sequence>MGAQALVETSLVKPLPNIPKQGIGHSGAVHVVFDYKVASTDSYCYKVGATAIRNPPPSKGAVVEPTETFTAPIPVDNHPPVNIPPTTSSHSMHTNGVLKSNLNGSPLTGDRVSLSLSSSPPPLQPQEPPLVWDWDIEHADRKRERQEDAALRDQAPFEVDRRLLKDVVREKMGVEVGRIRFLSAGTFHKAYLVTLVNHEDLVARVARRFMPRLKTESEVATLSYLREKTTVPVPRIYHYDSNPWNRLGGEFILMSKAPGIPLSRVYHGLSYGDLVKLVKNLAKIILQLFAHRFTDVGSLYFGPDPRREAIASGTPTPKAALQHYSGFPFSPTLGPMSRSPSVQSVHTVTHDYHTGPIISWPFFGSNRGDLIHPTEMNRGPWSSTGSYLESCVQREIDGVQRENAGSSAPHRLHLDPDEVLSSRHHKLRAVPGDESDDSDEYNMEESDEEWEGPGSAIYRDYRRNQRSTFLVAHLNRREQAVKREMGRWRHLMERLTRQVQKEGVREEFALDCHDLSLENLFVDPEDPTMITCVIDWESTTTRPLWACAHVPSCLQSSPFVSRLFRKAVTELHSDPSFRIPTPPSSRRPVDPKQVCAEWLYWEANGARLRMAHRCAEWDGWEEGLVDSILGPEEFEAEWFKEGAGLYDHDALKAMIADAIPEREEAIEEEEGDADGEEPEDTRKRKAKRKKANGHGSGSSSSGRSVGASANTSSVGRIRAKTDSVLPGGIGISRTNPPPRPVSSSTVVNKVAVVSGKLPFIAEEIQKEKMLNTTGDICGGRGGELGRRLEAWLTVTGGTEIPAVQAGMAWSGLHGDGEHDHHEHEEEEHHVEGYEPDSRDVGVVGEGSVVGIVGRFSYGTRPARCREQPPLVNKRATSVYRGGKAFEPAILHLSWRDSSYHTAVGEESRRDLGQGVTRGGNEING</sequence>
<evidence type="ECO:0000313" key="3">
    <source>
        <dbReference type="EMBL" id="TEB22335.1"/>
    </source>
</evidence>
<feature type="compositionally biased region" description="Acidic residues" evidence="1">
    <location>
        <begin position="664"/>
        <end position="679"/>
    </location>
</feature>
<name>A0A4Y7SKJ3_COPMI</name>
<evidence type="ECO:0000259" key="2">
    <source>
        <dbReference type="Pfam" id="PF01636"/>
    </source>
</evidence>
<evidence type="ECO:0000313" key="4">
    <source>
        <dbReference type="Proteomes" id="UP000298030"/>
    </source>
</evidence>
<feature type="compositionally biased region" description="Basic residues" evidence="1">
    <location>
        <begin position="683"/>
        <end position="692"/>
    </location>
</feature>
<feature type="compositionally biased region" description="Pro residues" evidence="1">
    <location>
        <begin position="119"/>
        <end position="128"/>
    </location>
</feature>
<evidence type="ECO:0000256" key="1">
    <source>
        <dbReference type="SAM" id="MobiDB-lite"/>
    </source>
</evidence>
<feature type="domain" description="Aminoglycoside phosphotransferase" evidence="2">
    <location>
        <begin position="179"/>
        <end position="295"/>
    </location>
</feature>